<evidence type="ECO:0000256" key="1">
    <source>
        <dbReference type="ARBA" id="ARBA00022603"/>
    </source>
</evidence>
<evidence type="ECO:0000256" key="4">
    <source>
        <dbReference type="PIRSR" id="PIRSR005739-1"/>
    </source>
</evidence>
<evidence type="ECO:0000259" key="5">
    <source>
        <dbReference type="Pfam" id="PF00891"/>
    </source>
</evidence>
<dbReference type="AlphaFoldDB" id="A0A7X0C522"/>
<dbReference type="GO" id="GO:0046983">
    <property type="term" value="F:protein dimerization activity"/>
    <property type="evidence" value="ECO:0007669"/>
    <property type="project" value="InterPro"/>
</dbReference>
<dbReference type="InterPro" id="IPR016461">
    <property type="entry name" value="COMT-like"/>
</dbReference>
<dbReference type="CDD" id="cd02440">
    <property type="entry name" value="AdoMet_MTases"/>
    <property type="match status" value="1"/>
</dbReference>
<accession>A0A7X0C522</accession>
<keyword evidence="2 7" id="KW-0808">Transferase</keyword>
<dbReference type="PANTHER" id="PTHR43712">
    <property type="entry name" value="PUTATIVE (AFU_ORTHOLOGUE AFUA_4G14580)-RELATED"/>
    <property type="match status" value="1"/>
</dbReference>
<dbReference type="PROSITE" id="PS51683">
    <property type="entry name" value="SAM_OMT_II"/>
    <property type="match status" value="1"/>
</dbReference>
<dbReference type="EMBL" id="JACHJB010000002">
    <property type="protein sequence ID" value="MBB6347791.1"/>
    <property type="molecule type" value="Genomic_DNA"/>
</dbReference>
<keyword evidence="1 7" id="KW-0489">Methyltransferase</keyword>
<dbReference type="GO" id="GO:0008171">
    <property type="term" value="F:O-methyltransferase activity"/>
    <property type="evidence" value="ECO:0007669"/>
    <property type="project" value="InterPro"/>
</dbReference>
<dbReference type="PIRSF" id="PIRSF005739">
    <property type="entry name" value="O-mtase"/>
    <property type="match status" value="1"/>
</dbReference>
<dbReference type="RefSeq" id="WP_221496497.1">
    <property type="nucleotide sequence ID" value="NZ_JACHJB010000002.1"/>
</dbReference>
<feature type="domain" description="O-methyltransferase dimerisation" evidence="6">
    <location>
        <begin position="17"/>
        <end position="86"/>
    </location>
</feature>
<reference evidence="7 8" key="1">
    <citation type="submission" date="2020-08" db="EMBL/GenBank/DDBJ databases">
        <title>Sequencing the genomes of 1000 actinobacteria strains.</title>
        <authorList>
            <person name="Klenk H.-P."/>
        </authorList>
    </citation>
    <scope>NUCLEOTIDE SEQUENCE [LARGE SCALE GENOMIC DNA]</scope>
    <source>
        <strain evidence="7 8">DSM 45913</strain>
    </source>
</reference>
<dbReference type="SUPFAM" id="SSF46785">
    <property type="entry name" value="Winged helix' DNA-binding domain"/>
    <property type="match status" value="1"/>
</dbReference>
<evidence type="ECO:0000256" key="3">
    <source>
        <dbReference type="ARBA" id="ARBA00022691"/>
    </source>
</evidence>
<gene>
    <name evidence="7" type="ORF">FHU36_004336</name>
</gene>
<dbReference type="SUPFAM" id="SSF53335">
    <property type="entry name" value="S-adenosyl-L-methionine-dependent methyltransferases"/>
    <property type="match status" value="1"/>
</dbReference>
<dbReference type="InterPro" id="IPR012967">
    <property type="entry name" value="COMT_dimerisation"/>
</dbReference>
<feature type="active site" description="Proton acceptor" evidence="4">
    <location>
        <position position="244"/>
    </location>
</feature>
<dbReference type="Gene3D" id="1.10.287.1350">
    <property type="match status" value="1"/>
</dbReference>
<name>A0A7X0C522_9ACTN</name>
<dbReference type="Proteomes" id="UP000583800">
    <property type="component" value="Unassembled WGS sequence"/>
</dbReference>
<proteinExistence type="predicted"/>
<keyword evidence="8" id="KW-1185">Reference proteome</keyword>
<evidence type="ECO:0000256" key="2">
    <source>
        <dbReference type="ARBA" id="ARBA00022679"/>
    </source>
</evidence>
<organism evidence="7 8">
    <name type="scientific">Nonomuraea muscovyensis</name>
    <dbReference type="NCBI Taxonomy" id="1124761"/>
    <lineage>
        <taxon>Bacteria</taxon>
        <taxon>Bacillati</taxon>
        <taxon>Actinomycetota</taxon>
        <taxon>Actinomycetes</taxon>
        <taxon>Streptosporangiales</taxon>
        <taxon>Streptosporangiaceae</taxon>
        <taxon>Nonomuraea</taxon>
    </lineage>
</organism>
<evidence type="ECO:0000313" key="7">
    <source>
        <dbReference type="EMBL" id="MBB6347791.1"/>
    </source>
</evidence>
<dbReference type="Gene3D" id="1.10.10.10">
    <property type="entry name" value="Winged helix-like DNA-binding domain superfamily/Winged helix DNA-binding domain"/>
    <property type="match status" value="1"/>
</dbReference>
<dbReference type="GO" id="GO:0032259">
    <property type="term" value="P:methylation"/>
    <property type="evidence" value="ECO:0007669"/>
    <property type="project" value="UniProtKB-KW"/>
</dbReference>
<keyword evidence="3" id="KW-0949">S-adenosyl-L-methionine</keyword>
<dbReference type="InterPro" id="IPR001077">
    <property type="entry name" value="COMT_C"/>
</dbReference>
<dbReference type="Pfam" id="PF00891">
    <property type="entry name" value="Methyltransf_2"/>
    <property type="match status" value="1"/>
</dbReference>
<sequence>MSAPLADMRRLAEMADYIVPFAVRVVGDFKIADEFAEGPRRATDVAAALGLHSGAVERVLRALSVKEIFAEVEPGVFALTPMAEFMRSDHPHSLQGTFPLMPDDVQAWAHTAHSIRTGRTGFEHVHGAEYYDYFVDFPEECARFDRSVQTLHVLMVRTLLPAYDWGSLETLVDVGSGNGAFTAELLARYPNIRATLFDLPHVIGRAREELTKAGVADRAETVGGDFFERVPPGADAYLLKTILHDWDDTRARRIVEVVGRAMAPHSRIVVLEAVPLPGDAYDIGKVMDIKQLVLFGGHARTEEEFAELFAAGGIRLNRVIRTPTLVIVEGVPEGAAEGGRA</sequence>
<dbReference type="InterPro" id="IPR029063">
    <property type="entry name" value="SAM-dependent_MTases_sf"/>
</dbReference>
<dbReference type="Pfam" id="PF08100">
    <property type="entry name" value="Dimerisation"/>
    <property type="match status" value="1"/>
</dbReference>
<feature type="domain" description="O-methyltransferase C-terminal" evidence="5">
    <location>
        <begin position="108"/>
        <end position="313"/>
    </location>
</feature>
<dbReference type="PANTHER" id="PTHR43712:SF2">
    <property type="entry name" value="O-METHYLTRANSFERASE CICE"/>
    <property type="match status" value="1"/>
</dbReference>
<dbReference type="Gene3D" id="3.40.50.150">
    <property type="entry name" value="Vaccinia Virus protein VP39"/>
    <property type="match status" value="1"/>
</dbReference>
<evidence type="ECO:0000313" key="8">
    <source>
        <dbReference type="Proteomes" id="UP000583800"/>
    </source>
</evidence>
<dbReference type="InterPro" id="IPR036390">
    <property type="entry name" value="WH_DNA-bd_sf"/>
</dbReference>
<evidence type="ECO:0000259" key="6">
    <source>
        <dbReference type="Pfam" id="PF08100"/>
    </source>
</evidence>
<dbReference type="InterPro" id="IPR036388">
    <property type="entry name" value="WH-like_DNA-bd_sf"/>
</dbReference>
<comment type="caution">
    <text evidence="7">The sequence shown here is derived from an EMBL/GenBank/DDBJ whole genome shotgun (WGS) entry which is preliminary data.</text>
</comment>
<protein>
    <submittedName>
        <fullName evidence="7">SAM-dependent methyltransferase</fullName>
    </submittedName>
</protein>